<dbReference type="GO" id="GO:0004497">
    <property type="term" value="F:monooxygenase activity"/>
    <property type="evidence" value="ECO:0007669"/>
    <property type="project" value="UniProtKB-ARBA"/>
</dbReference>
<dbReference type="PANTHER" id="PTHR21266:SF60">
    <property type="entry name" value="3-KETOSTEROID-9-ALPHA-MONOOXYGENASE, OXYGENASE COMPONENT"/>
    <property type="match status" value="1"/>
</dbReference>
<dbReference type="GO" id="GO:0008203">
    <property type="term" value="P:cholesterol metabolic process"/>
    <property type="evidence" value="ECO:0007669"/>
    <property type="project" value="InterPro"/>
</dbReference>
<keyword evidence="8" id="KW-0443">Lipid metabolism</keyword>
<dbReference type="Pfam" id="PF19298">
    <property type="entry name" value="KshA_C"/>
    <property type="match status" value="1"/>
</dbReference>
<keyword evidence="9" id="KW-0753">Steroid metabolism</keyword>
<evidence type="ECO:0000259" key="12">
    <source>
        <dbReference type="PROSITE" id="PS51296"/>
    </source>
</evidence>
<dbReference type="SUPFAM" id="SSF50022">
    <property type="entry name" value="ISP domain"/>
    <property type="match status" value="1"/>
</dbReference>
<evidence type="ECO:0000256" key="3">
    <source>
        <dbReference type="ARBA" id="ARBA00022723"/>
    </source>
</evidence>
<evidence type="ECO:0000256" key="2">
    <source>
        <dbReference type="ARBA" id="ARBA00022714"/>
    </source>
</evidence>
<evidence type="ECO:0000256" key="9">
    <source>
        <dbReference type="ARBA" id="ARBA00023221"/>
    </source>
</evidence>
<keyword evidence="2" id="KW-0001">2Fe-2S</keyword>
<gene>
    <name evidence="13" type="ORF">NN4_44690</name>
</gene>
<comment type="caution">
    <text evidence="13">The sequence shown here is derived from an EMBL/GenBank/DDBJ whole genome shotgun (WGS) entry which is preliminary data.</text>
</comment>
<evidence type="ECO:0000256" key="4">
    <source>
        <dbReference type="ARBA" id="ARBA00022963"/>
    </source>
</evidence>
<dbReference type="GO" id="GO:0016042">
    <property type="term" value="P:lipid catabolic process"/>
    <property type="evidence" value="ECO:0007669"/>
    <property type="project" value="UniProtKB-KW"/>
</dbReference>
<dbReference type="AlphaFoldDB" id="A0A511MH01"/>
<dbReference type="GO" id="GO:0046872">
    <property type="term" value="F:metal ion binding"/>
    <property type="evidence" value="ECO:0007669"/>
    <property type="project" value="UniProtKB-KW"/>
</dbReference>
<dbReference type="GO" id="GO:0051537">
    <property type="term" value="F:2 iron, 2 sulfur cluster binding"/>
    <property type="evidence" value="ECO:0007669"/>
    <property type="project" value="UniProtKB-KW"/>
</dbReference>
<evidence type="ECO:0000256" key="1">
    <source>
        <dbReference type="ARBA" id="ARBA00001962"/>
    </source>
</evidence>
<feature type="domain" description="Rieske" evidence="12">
    <location>
        <begin position="34"/>
        <end position="137"/>
    </location>
</feature>
<dbReference type="RefSeq" id="WP_186818559.1">
    <property type="nucleotide sequence ID" value="NZ_BJXA01000030.1"/>
</dbReference>
<evidence type="ECO:0000256" key="7">
    <source>
        <dbReference type="ARBA" id="ARBA00023014"/>
    </source>
</evidence>
<proteinExistence type="predicted"/>
<reference evidence="13 14" key="1">
    <citation type="submission" date="2019-07" db="EMBL/GenBank/DDBJ databases">
        <title>Whole genome shotgun sequence of Nocardia ninae NBRC 108245.</title>
        <authorList>
            <person name="Hosoyama A."/>
            <person name="Uohara A."/>
            <person name="Ohji S."/>
            <person name="Ichikawa N."/>
        </authorList>
    </citation>
    <scope>NUCLEOTIDE SEQUENCE [LARGE SCALE GENOMIC DNA]</scope>
    <source>
        <strain evidence="13 14">NBRC 108245</strain>
    </source>
</reference>
<dbReference type="EMBL" id="BJXA01000030">
    <property type="protein sequence ID" value="GEM39950.1"/>
    <property type="molecule type" value="Genomic_DNA"/>
</dbReference>
<evidence type="ECO:0000313" key="13">
    <source>
        <dbReference type="EMBL" id="GEM39950.1"/>
    </source>
</evidence>
<keyword evidence="5" id="KW-0560">Oxidoreductase</keyword>
<evidence type="ECO:0000256" key="11">
    <source>
        <dbReference type="ARBA" id="ARBA00046982"/>
    </source>
</evidence>
<keyword evidence="14" id="KW-1185">Reference proteome</keyword>
<dbReference type="GO" id="GO:0016705">
    <property type="term" value="F:oxidoreductase activity, acting on paired donors, with incorporation or reduction of molecular oxygen"/>
    <property type="evidence" value="ECO:0007669"/>
    <property type="project" value="UniProtKB-ARBA"/>
</dbReference>
<organism evidence="13 14">
    <name type="scientific">Nocardia ninae NBRC 108245</name>
    <dbReference type="NCBI Taxonomy" id="1210091"/>
    <lineage>
        <taxon>Bacteria</taxon>
        <taxon>Bacillati</taxon>
        <taxon>Actinomycetota</taxon>
        <taxon>Actinomycetes</taxon>
        <taxon>Mycobacteriales</taxon>
        <taxon>Nocardiaceae</taxon>
        <taxon>Nocardia</taxon>
    </lineage>
</organism>
<evidence type="ECO:0000256" key="10">
    <source>
        <dbReference type="ARBA" id="ARBA00030944"/>
    </source>
</evidence>
<dbReference type="Pfam" id="PF00355">
    <property type="entry name" value="Rieske"/>
    <property type="match status" value="1"/>
</dbReference>
<comment type="cofactor">
    <cofactor evidence="1">
        <name>Fe cation</name>
        <dbReference type="ChEBI" id="CHEBI:24875"/>
    </cofactor>
</comment>
<dbReference type="PROSITE" id="PS51296">
    <property type="entry name" value="RIESKE"/>
    <property type="match status" value="1"/>
</dbReference>
<comment type="subunit">
    <text evidence="11">Homotrimer. The two-component system 3-ketosteroid-9-alpha-monooxygenase is composed of an oxygenase component KshA and a reductase component KshB.</text>
</comment>
<evidence type="ECO:0000313" key="14">
    <source>
        <dbReference type="Proteomes" id="UP000321424"/>
    </source>
</evidence>
<dbReference type="InterPro" id="IPR045605">
    <property type="entry name" value="KshA-like_C"/>
</dbReference>
<evidence type="ECO:0000256" key="6">
    <source>
        <dbReference type="ARBA" id="ARBA00023004"/>
    </source>
</evidence>
<keyword evidence="3" id="KW-0479">Metal-binding</keyword>
<accession>A0A511MH01</accession>
<name>A0A511MH01_9NOCA</name>
<dbReference type="InterPro" id="IPR017941">
    <property type="entry name" value="Rieske_2Fe-2S"/>
</dbReference>
<keyword evidence="4" id="KW-0442">Lipid degradation</keyword>
<evidence type="ECO:0000256" key="5">
    <source>
        <dbReference type="ARBA" id="ARBA00023002"/>
    </source>
</evidence>
<dbReference type="Proteomes" id="UP000321424">
    <property type="component" value="Unassembled WGS sequence"/>
</dbReference>
<dbReference type="InterPro" id="IPR036922">
    <property type="entry name" value="Rieske_2Fe-2S_sf"/>
</dbReference>
<keyword evidence="6" id="KW-0408">Iron</keyword>
<dbReference type="GO" id="GO:0005737">
    <property type="term" value="C:cytoplasm"/>
    <property type="evidence" value="ECO:0007669"/>
    <property type="project" value="TreeGrafter"/>
</dbReference>
<dbReference type="PANTHER" id="PTHR21266">
    <property type="entry name" value="IRON-SULFUR DOMAIN CONTAINING PROTEIN"/>
    <property type="match status" value="1"/>
</dbReference>
<sequence length="355" mass="39829">MTIVERSVKDEAEDIQPTHLFASAADQLPLPNGWFPVGFTNEFPMRKVVRRKLCGEEIILWRTKKAGLMASRAYCPHLGGHIGYGGRVRDDLLVCPYHEFTYDQTGKCTGSGYGTPAPHRTTLSMMEVHEVNHMVFVWHHDQSIGPTWDIPQVGEDVFTFPVQGGDTSFPVHIRELIENAFDIGHLLPIHNIKPIQMGRLDQDGAIARLNTYTSMPFLGFDVKFHSAYTAVGLGATFIDSYIPIARIRVLTSISMTPIDRNLTQVKIGFSARFTAVKSKALPPPAKLVDALTKPLGLAFLGYINRQAELDRAYFANKCYTNRPALAKGDDLIGPYRRWEKQFYTRVVSDPNGHRV</sequence>
<dbReference type="Gene3D" id="2.102.10.10">
    <property type="entry name" value="Rieske [2Fe-2S] iron-sulphur domain"/>
    <property type="match status" value="1"/>
</dbReference>
<keyword evidence="7" id="KW-0411">Iron-sulfur</keyword>
<protein>
    <recommendedName>
        <fullName evidence="10">Rieske-type oxygenase</fullName>
    </recommendedName>
</protein>
<dbReference type="Gene3D" id="3.90.380.10">
    <property type="entry name" value="Naphthalene 1,2-dioxygenase Alpha Subunit, Chain A, domain 1"/>
    <property type="match status" value="1"/>
</dbReference>
<evidence type="ECO:0000256" key="8">
    <source>
        <dbReference type="ARBA" id="ARBA00023098"/>
    </source>
</evidence>
<dbReference type="InterPro" id="IPR050584">
    <property type="entry name" value="Cholesterol_7-desaturase"/>
</dbReference>